<organism evidence="2 3">
    <name type="scientific">Pseudidiomarina aestuarii</name>
    <dbReference type="NCBI Taxonomy" id="624146"/>
    <lineage>
        <taxon>Bacteria</taxon>
        <taxon>Pseudomonadati</taxon>
        <taxon>Pseudomonadota</taxon>
        <taxon>Gammaproteobacteria</taxon>
        <taxon>Alteromonadales</taxon>
        <taxon>Idiomarinaceae</taxon>
        <taxon>Pseudidiomarina</taxon>
    </lineage>
</organism>
<dbReference type="InterPro" id="IPR013785">
    <property type="entry name" value="Aldolase_TIM"/>
</dbReference>
<proteinExistence type="predicted"/>
<dbReference type="EC" id="1.4.1.13" evidence="2"/>
<evidence type="ECO:0000259" key="1">
    <source>
        <dbReference type="Pfam" id="PF04898"/>
    </source>
</evidence>
<dbReference type="Proteomes" id="UP000243022">
    <property type="component" value="Unassembled WGS sequence"/>
</dbReference>
<dbReference type="Pfam" id="PF04898">
    <property type="entry name" value="Glu_syn_central"/>
    <property type="match status" value="1"/>
</dbReference>
<name>A0A2T4CLN9_9GAMM</name>
<dbReference type="SUPFAM" id="SSF51395">
    <property type="entry name" value="FMN-linked oxidoreductases"/>
    <property type="match status" value="1"/>
</dbReference>
<keyword evidence="2" id="KW-0560">Oxidoreductase</keyword>
<feature type="domain" description="Glutamate synthase central-N" evidence="1">
    <location>
        <begin position="1"/>
        <end position="202"/>
    </location>
</feature>
<reference evidence="2 3" key="1">
    <citation type="submission" date="2018-03" db="EMBL/GenBank/DDBJ databases">
        <title>Cross-interface Injection: A General Nanoliter Liquid Handling Method Applied to Single Cells Genome Amplification Automated Nanoliter Liquid Handling Applied to Single Cell Multiple Displacement Amplification.</title>
        <authorList>
            <person name="Yun J."/>
            <person name="Xu P."/>
            <person name="Xu J."/>
            <person name="Dai X."/>
            <person name="Wang Y."/>
            <person name="Zheng X."/>
            <person name="Cao C."/>
            <person name="Yi Q."/>
            <person name="Zhu Y."/>
            <person name="Wang L."/>
            <person name="Dong Z."/>
            <person name="Huang Y."/>
            <person name="Huang L."/>
            <person name="Du W."/>
        </authorList>
    </citation>
    <scope>NUCLEOTIDE SEQUENCE [LARGE SCALE GENOMIC DNA]</scope>
    <source>
        <strain evidence="2 3">Z-E1-2</strain>
    </source>
</reference>
<feature type="non-terminal residue" evidence="2">
    <location>
        <position position="1"/>
    </location>
</feature>
<dbReference type="InterPro" id="IPR006982">
    <property type="entry name" value="Glu_synth_centr_N"/>
</dbReference>
<feature type="non-terminal residue" evidence="2">
    <location>
        <position position="202"/>
    </location>
</feature>
<comment type="caution">
    <text evidence="2">The sequence shown here is derived from an EMBL/GenBank/DDBJ whole genome shotgun (WGS) entry which is preliminary data.</text>
</comment>
<dbReference type="EMBL" id="PYVS01000130">
    <property type="protein sequence ID" value="PTB82474.1"/>
    <property type="molecule type" value="Genomic_DNA"/>
</dbReference>
<accession>A0A2T4CLN9</accession>
<protein>
    <submittedName>
        <fullName evidence="2">Glutamate synthase large subunit</fullName>
        <ecNumber evidence="2">1.4.1.13</ecNumber>
    </submittedName>
</protein>
<evidence type="ECO:0000313" key="2">
    <source>
        <dbReference type="EMBL" id="PTB82474.1"/>
    </source>
</evidence>
<dbReference type="Gene3D" id="3.20.20.70">
    <property type="entry name" value="Aldolase class I"/>
    <property type="match status" value="1"/>
</dbReference>
<evidence type="ECO:0000313" key="3">
    <source>
        <dbReference type="Proteomes" id="UP000243022"/>
    </source>
</evidence>
<sequence>VTNPPIDPIRERHVMSLATCIGREQNVFNETSGYAERVVIESPVLMYTDLQQLRELPEEHYKAVKFSLCFEPEQDNLEQALIRLCQAAVAAVRDEQAVVIILSDRDIAKGHLVIPAPLAVGAVQQALVRAQLRCDSNLIIETASVRDSHQMAVLIGLGATAVYPFLAYESIEQLVERGDVEGPARDALVRYRAGINKGLLKI</sequence>
<dbReference type="GO" id="GO:0004355">
    <property type="term" value="F:glutamate synthase (NADPH) activity"/>
    <property type="evidence" value="ECO:0007669"/>
    <property type="project" value="UniProtKB-EC"/>
</dbReference>
<dbReference type="AlphaFoldDB" id="A0A2T4CLN9"/>
<gene>
    <name evidence="2" type="primary">gltB</name>
    <name evidence="2" type="ORF">C9986_02825</name>
</gene>